<dbReference type="Proteomes" id="UP001189429">
    <property type="component" value="Unassembled WGS sequence"/>
</dbReference>
<feature type="region of interest" description="Disordered" evidence="1">
    <location>
        <begin position="1"/>
        <end position="35"/>
    </location>
</feature>
<dbReference type="EMBL" id="CAUYUJ010007650">
    <property type="protein sequence ID" value="CAK0821445.1"/>
    <property type="molecule type" value="Genomic_DNA"/>
</dbReference>
<comment type="caution">
    <text evidence="2">The sequence shown here is derived from an EMBL/GenBank/DDBJ whole genome shotgun (WGS) entry which is preliminary data.</text>
</comment>
<organism evidence="2 3">
    <name type="scientific">Prorocentrum cordatum</name>
    <dbReference type="NCBI Taxonomy" id="2364126"/>
    <lineage>
        <taxon>Eukaryota</taxon>
        <taxon>Sar</taxon>
        <taxon>Alveolata</taxon>
        <taxon>Dinophyceae</taxon>
        <taxon>Prorocentrales</taxon>
        <taxon>Prorocentraceae</taxon>
        <taxon>Prorocentrum</taxon>
    </lineage>
</organism>
<evidence type="ECO:0000256" key="1">
    <source>
        <dbReference type="SAM" id="MobiDB-lite"/>
    </source>
</evidence>
<feature type="non-terminal residue" evidence="2">
    <location>
        <position position="111"/>
    </location>
</feature>
<evidence type="ECO:0000313" key="2">
    <source>
        <dbReference type="EMBL" id="CAK0821445.1"/>
    </source>
</evidence>
<feature type="compositionally biased region" description="Basic and acidic residues" evidence="1">
    <location>
        <begin position="73"/>
        <end position="104"/>
    </location>
</feature>
<gene>
    <name evidence="2" type="ORF">PCOR1329_LOCUS22772</name>
</gene>
<protein>
    <submittedName>
        <fullName evidence="2">Uncharacterized protein</fullName>
    </submittedName>
</protein>
<accession>A0ABN9RQE2</accession>
<reference evidence="2" key="1">
    <citation type="submission" date="2023-10" db="EMBL/GenBank/DDBJ databases">
        <authorList>
            <person name="Chen Y."/>
            <person name="Shah S."/>
            <person name="Dougan E. K."/>
            <person name="Thang M."/>
            <person name="Chan C."/>
        </authorList>
    </citation>
    <scope>NUCLEOTIDE SEQUENCE [LARGE SCALE GENOMIC DNA]</scope>
</reference>
<sequence length="111" mass="12203">MLANKRGQAKARRELPPLEHQLPPPVPTATSSTQTAPWAAVCAEIVAPEKARALVLEKELKAVRAALKQMQEGAKDAGEREADDQRREAELRAQLRESERRGGELEAEVEA</sequence>
<feature type="region of interest" description="Disordered" evidence="1">
    <location>
        <begin position="69"/>
        <end position="111"/>
    </location>
</feature>
<evidence type="ECO:0000313" key="3">
    <source>
        <dbReference type="Proteomes" id="UP001189429"/>
    </source>
</evidence>
<name>A0ABN9RQE2_9DINO</name>
<proteinExistence type="predicted"/>
<keyword evidence="3" id="KW-1185">Reference proteome</keyword>